<dbReference type="PANTHER" id="PTHR43328:SF1">
    <property type="entry name" value="N-ACETYLTRANSFERASE DOMAIN-CONTAINING PROTEIN"/>
    <property type="match status" value="1"/>
</dbReference>
<organism evidence="2 3">
    <name type="scientific">Methanolobus halotolerans</name>
    <dbReference type="NCBI Taxonomy" id="2052935"/>
    <lineage>
        <taxon>Archaea</taxon>
        <taxon>Methanobacteriati</taxon>
        <taxon>Methanobacteriota</taxon>
        <taxon>Stenosarchaea group</taxon>
        <taxon>Methanomicrobia</taxon>
        <taxon>Methanosarcinales</taxon>
        <taxon>Methanosarcinaceae</taxon>
        <taxon>Methanolobus</taxon>
    </lineage>
</organism>
<dbReference type="InterPro" id="IPR000182">
    <property type="entry name" value="GNAT_dom"/>
</dbReference>
<dbReference type="OrthoDB" id="120213at2157"/>
<dbReference type="Gene3D" id="3.40.630.30">
    <property type="match status" value="1"/>
</dbReference>
<evidence type="ECO:0000313" key="3">
    <source>
        <dbReference type="Proteomes" id="UP000297295"/>
    </source>
</evidence>
<gene>
    <name evidence="2" type="ORF">CUN85_05030</name>
</gene>
<feature type="domain" description="N-acetyltransferase" evidence="1">
    <location>
        <begin position="13"/>
        <end position="177"/>
    </location>
</feature>
<keyword evidence="3" id="KW-1185">Reference proteome</keyword>
<name>A0A4E0QS65_9EURY</name>
<dbReference type="PANTHER" id="PTHR43328">
    <property type="entry name" value="ACETYLTRANSFERASE-RELATED"/>
    <property type="match status" value="1"/>
</dbReference>
<protein>
    <submittedName>
        <fullName evidence="2">GNAT family N-acetyltransferase</fullName>
    </submittedName>
</protein>
<comment type="caution">
    <text evidence="2">The sequence shown here is derived from an EMBL/GenBank/DDBJ whole genome shotgun (WGS) entry which is preliminary data.</text>
</comment>
<dbReference type="RefSeq" id="WP_135389243.1">
    <property type="nucleotide sequence ID" value="NZ_PGGK01000004.1"/>
</dbReference>
<dbReference type="AlphaFoldDB" id="A0A4E0QS65"/>
<sequence>MAKRKMIIETDDFKLRPWKDEDAERLATIANNKKISDYLRDGFPYPYSIDDAKGFIYLTRQAEVNVVAFAIEINGTLAGSIGTYFKEDVHRKNMEIGYFLAEEYQGKGIMPGIIRCMTQYIFDNFDITRVYAEPFARNVASRRVLEKAGFRLEAVLKSSIIKHDVVQDSCIYAILKEDFRKNNNDPEPHSSCE</sequence>
<dbReference type="PROSITE" id="PS51186">
    <property type="entry name" value="GNAT"/>
    <property type="match status" value="1"/>
</dbReference>
<evidence type="ECO:0000313" key="2">
    <source>
        <dbReference type="EMBL" id="TGC09728.1"/>
    </source>
</evidence>
<dbReference type="InterPro" id="IPR016181">
    <property type="entry name" value="Acyl_CoA_acyltransferase"/>
</dbReference>
<dbReference type="EMBL" id="PGGK01000004">
    <property type="protein sequence ID" value="TGC09728.1"/>
    <property type="molecule type" value="Genomic_DNA"/>
</dbReference>
<reference evidence="2 3" key="1">
    <citation type="submission" date="2017-11" db="EMBL/GenBank/DDBJ databases">
        <title>Isolation and Characterization of Methanogenic Archaea from Saline Meromictic Lake at Siberia.</title>
        <authorList>
            <person name="Shen Y."/>
            <person name="Huang H.-H."/>
            <person name="Lai M.-C."/>
            <person name="Chen S.-C."/>
        </authorList>
    </citation>
    <scope>NUCLEOTIDE SEQUENCE [LARGE SCALE GENOMIC DNA]</scope>
    <source>
        <strain evidence="2 3">SY-01</strain>
    </source>
</reference>
<evidence type="ECO:0000259" key="1">
    <source>
        <dbReference type="PROSITE" id="PS51186"/>
    </source>
</evidence>
<dbReference type="GO" id="GO:0016747">
    <property type="term" value="F:acyltransferase activity, transferring groups other than amino-acyl groups"/>
    <property type="evidence" value="ECO:0007669"/>
    <property type="project" value="InterPro"/>
</dbReference>
<proteinExistence type="predicted"/>
<dbReference type="Pfam" id="PF13302">
    <property type="entry name" value="Acetyltransf_3"/>
    <property type="match status" value="1"/>
</dbReference>
<keyword evidence="2" id="KW-0808">Transferase</keyword>
<dbReference type="SUPFAM" id="SSF55729">
    <property type="entry name" value="Acyl-CoA N-acyltransferases (Nat)"/>
    <property type="match status" value="1"/>
</dbReference>
<accession>A0A4E0QS65</accession>
<dbReference type="Proteomes" id="UP000297295">
    <property type="component" value="Unassembled WGS sequence"/>
</dbReference>